<evidence type="ECO:0000259" key="2">
    <source>
        <dbReference type="Pfam" id="PF06742"/>
    </source>
</evidence>
<protein>
    <submittedName>
        <fullName evidence="4">DUF1254 domain-containing protein</fullName>
    </submittedName>
</protein>
<dbReference type="InterPro" id="IPR010679">
    <property type="entry name" value="DUF1254"/>
</dbReference>
<comment type="caution">
    <text evidence="4">The sequence shown here is derived from an EMBL/GenBank/DDBJ whole genome shotgun (WGS) entry which is preliminary data.</text>
</comment>
<dbReference type="PANTHER" id="PTHR36509">
    <property type="entry name" value="BLL3101 PROTEIN"/>
    <property type="match status" value="1"/>
</dbReference>
<dbReference type="RefSeq" id="WP_195874362.1">
    <property type="nucleotide sequence ID" value="NZ_JADOEL010000001.1"/>
</dbReference>
<dbReference type="Gene3D" id="2.60.40.1610">
    <property type="entry name" value="Domain of unknown function DUF1254"/>
    <property type="match status" value="1"/>
</dbReference>
<dbReference type="Gene3D" id="2.60.120.600">
    <property type="entry name" value="Domain of unknown function DUF1214, C-terminal domain"/>
    <property type="match status" value="1"/>
</dbReference>
<dbReference type="Gene3D" id="1.10.3360.10">
    <property type="entry name" value="VPA0735-like domain"/>
    <property type="match status" value="1"/>
</dbReference>
<keyword evidence="5" id="KW-1185">Reference proteome</keyword>
<evidence type="ECO:0000256" key="1">
    <source>
        <dbReference type="SAM" id="SignalP"/>
    </source>
</evidence>
<feature type="domain" description="DUF1214" evidence="2">
    <location>
        <begin position="360"/>
        <end position="466"/>
    </location>
</feature>
<dbReference type="InterPro" id="IPR010621">
    <property type="entry name" value="DUF1214"/>
</dbReference>
<dbReference type="SUPFAM" id="SSF160935">
    <property type="entry name" value="VPA0735-like"/>
    <property type="match status" value="1"/>
</dbReference>
<keyword evidence="1" id="KW-0732">Signal</keyword>
<dbReference type="EMBL" id="JADOEL010000001">
    <property type="protein sequence ID" value="MBF8176109.1"/>
    <property type="molecule type" value="Genomic_DNA"/>
</dbReference>
<reference evidence="4 5" key="1">
    <citation type="submission" date="2020-11" db="EMBL/GenBank/DDBJ databases">
        <title>WGS of Herminiimonas contaminans strain Marseille-Q4544 isolated from planarians Schmidtea mediterranea.</title>
        <authorList>
            <person name="Kangale L."/>
        </authorList>
    </citation>
    <scope>NUCLEOTIDE SEQUENCE [LARGE SCALE GENOMIC DNA]</scope>
    <source>
        <strain evidence="4 5">Marseille-Q4544</strain>
    </source>
</reference>
<evidence type="ECO:0000313" key="5">
    <source>
        <dbReference type="Proteomes" id="UP000657372"/>
    </source>
</evidence>
<proteinExistence type="predicted"/>
<dbReference type="InterPro" id="IPR037050">
    <property type="entry name" value="DUF1254_sf"/>
</dbReference>
<feature type="chain" id="PRO_5046345063" evidence="1">
    <location>
        <begin position="24"/>
        <end position="483"/>
    </location>
</feature>
<evidence type="ECO:0000259" key="3">
    <source>
        <dbReference type="Pfam" id="PF06863"/>
    </source>
</evidence>
<dbReference type="Proteomes" id="UP000657372">
    <property type="component" value="Unassembled WGS sequence"/>
</dbReference>
<gene>
    <name evidence="4" type="ORF">IXC47_00275</name>
</gene>
<dbReference type="PANTHER" id="PTHR36509:SF3">
    <property type="entry name" value="SIGNAL PEPTIDE PROTEIN"/>
    <property type="match status" value="1"/>
</dbReference>
<dbReference type="Pfam" id="PF06742">
    <property type="entry name" value="DUF1214"/>
    <property type="match status" value="1"/>
</dbReference>
<organism evidence="4 5">
    <name type="scientific">Herminiimonas contaminans</name>
    <dbReference type="NCBI Taxonomy" id="1111140"/>
    <lineage>
        <taxon>Bacteria</taxon>
        <taxon>Pseudomonadati</taxon>
        <taxon>Pseudomonadota</taxon>
        <taxon>Betaproteobacteria</taxon>
        <taxon>Burkholderiales</taxon>
        <taxon>Oxalobacteraceae</taxon>
        <taxon>Herminiimonas</taxon>
    </lineage>
</organism>
<name>A0ABS0EMM9_9BURK</name>
<sequence>MKTGISLFAMTLLGVLAGSPAYADDYKFKGGYPTPETVRKAYDSLDLNRAIQTYRIFYPTVSGYAMLKGNEKIGIFPNKVSGTLDTQPKHIGYTLNSDTPYAPLFLDLSNGPMVVELPAGPLICIAMDINQRWVADLGVPGPAAGKGDKVVFLPPGYKGEEPKGYRIARSTTYQMLVGIRSLPVAGDVPGAIERIKTIKVRPLNPDANWTEWNASAWKDLTPQPQDSTPLAWENNFKYWEALNEVVQKEAPFDGYRDAYGELAALGIDKGKPFQPDERSKRILTEAAKIANAQMRVESFADRRADRIVWPDRKWEWAALRFEDGDFNAANYVDTYARDKWYFQAIGSSPAMFRRDPQAGSLYWLAQRDGSGAFLDGSKNYKLVVPQPVPGHLFWSVTVYDAETRSQVVTDQGKAALRSLFELKDVPKTGATELYFGPKAPKGKENHWIQTKPGKGWFVYFRIYGPEAAAFNGSWKPADFELVK</sequence>
<feature type="signal peptide" evidence="1">
    <location>
        <begin position="1"/>
        <end position="23"/>
    </location>
</feature>
<evidence type="ECO:0000313" key="4">
    <source>
        <dbReference type="EMBL" id="MBF8176109.1"/>
    </source>
</evidence>
<feature type="domain" description="DUF1254" evidence="3">
    <location>
        <begin position="93"/>
        <end position="200"/>
    </location>
</feature>
<accession>A0ABS0EMM9</accession>
<dbReference type="Pfam" id="PF06863">
    <property type="entry name" value="DUF1254"/>
    <property type="match status" value="1"/>
</dbReference>
<dbReference type="InterPro" id="IPR037049">
    <property type="entry name" value="DUF1214_C_sf"/>
</dbReference>